<gene>
    <name evidence="7" type="ORF">BWQ96_01791</name>
</gene>
<keyword evidence="5 6" id="KW-0472">Membrane</keyword>
<reference evidence="7 8" key="1">
    <citation type="journal article" date="2018" name="Mol. Biol. Evol.">
        <title>Analysis of the draft genome of the red seaweed Gracilariopsis chorda provides insights into genome size evolution in Rhodophyta.</title>
        <authorList>
            <person name="Lee J."/>
            <person name="Yang E.C."/>
            <person name="Graf L."/>
            <person name="Yang J.H."/>
            <person name="Qiu H."/>
            <person name="Zel Zion U."/>
            <person name="Chan C.X."/>
            <person name="Stephens T.G."/>
            <person name="Weber A.P.M."/>
            <person name="Boo G.H."/>
            <person name="Boo S.M."/>
            <person name="Kim K.M."/>
            <person name="Shin Y."/>
            <person name="Jung M."/>
            <person name="Lee S.J."/>
            <person name="Yim H.S."/>
            <person name="Lee J.H."/>
            <person name="Bhattacharya D."/>
            <person name="Yoon H.S."/>
        </authorList>
    </citation>
    <scope>NUCLEOTIDE SEQUENCE [LARGE SCALE GENOMIC DNA]</scope>
    <source>
        <strain evidence="7 8">SKKU-2015</strain>
        <tissue evidence="7">Whole body</tissue>
    </source>
</reference>
<evidence type="ECO:0000313" key="7">
    <source>
        <dbReference type="EMBL" id="PXF48331.1"/>
    </source>
</evidence>
<comment type="similarity">
    <text evidence="2">Belongs to the oxidase-dependent Fe transporter (OFeT) (TC 9.A.10.1) family.</text>
</comment>
<feature type="transmembrane region" description="Helical" evidence="6">
    <location>
        <begin position="430"/>
        <end position="454"/>
    </location>
</feature>
<dbReference type="Pfam" id="PF03239">
    <property type="entry name" value="FTR1"/>
    <property type="match status" value="1"/>
</dbReference>
<keyword evidence="4 6" id="KW-1133">Transmembrane helix</keyword>
<dbReference type="InterPro" id="IPR004923">
    <property type="entry name" value="FTR1/Fip1/EfeU"/>
</dbReference>
<dbReference type="PANTHER" id="PTHR31632">
    <property type="entry name" value="IRON TRANSPORTER FTH1"/>
    <property type="match status" value="1"/>
</dbReference>
<dbReference type="Proteomes" id="UP000247409">
    <property type="component" value="Unassembled WGS sequence"/>
</dbReference>
<dbReference type="GO" id="GO:0015093">
    <property type="term" value="F:ferrous iron transmembrane transporter activity"/>
    <property type="evidence" value="ECO:0007669"/>
    <property type="project" value="TreeGrafter"/>
</dbReference>
<evidence type="ECO:0000256" key="3">
    <source>
        <dbReference type="ARBA" id="ARBA00022692"/>
    </source>
</evidence>
<dbReference type="GO" id="GO:0033573">
    <property type="term" value="C:high-affinity iron permease complex"/>
    <property type="evidence" value="ECO:0007669"/>
    <property type="project" value="InterPro"/>
</dbReference>
<feature type="transmembrane region" description="Helical" evidence="6">
    <location>
        <begin position="6"/>
        <end position="29"/>
    </location>
</feature>
<dbReference type="EMBL" id="NBIV01000014">
    <property type="protein sequence ID" value="PXF48331.1"/>
    <property type="molecule type" value="Genomic_DNA"/>
</dbReference>
<feature type="transmembrane region" description="Helical" evidence="6">
    <location>
        <begin position="338"/>
        <end position="357"/>
    </location>
</feature>
<feature type="transmembrane region" description="Helical" evidence="6">
    <location>
        <begin position="165"/>
        <end position="184"/>
    </location>
</feature>
<feature type="transmembrane region" description="Helical" evidence="6">
    <location>
        <begin position="311"/>
        <end position="332"/>
    </location>
</feature>
<feature type="transmembrane region" description="Helical" evidence="6">
    <location>
        <begin position="83"/>
        <end position="101"/>
    </location>
</feature>
<sequence length="499" mass="55880">MGVFSIPAFFIVLREVLEACLVVGIVLAYLNKIGATQYRRFVWIGAIAGIVISLIVGLAFGIVVWTRGEQLFKDDAEKIFEGIAFLVAAGLLTWMIVWMMYMGKSLRTKLEQDIEEIVEDDRKSARQRKIAVFLMVFVQVLREGIETVIFLIGTAGADDNGGWRAIPLPGILAIIVGVGASYLVFRGLVQLDIVKFFLISGFILMAFAAGLVSHAFHELQEVDWFGPWKPEDGKRDWYNATMWSTKDCCHDKENEFFAMLRALFGYQDTPTFVEWSTYFAYWLIIAIVFVGINWGFVRASRSKTLSVAKSLAVWSFLFSFVGFVYSLLNITWIGVTTMTLGLILSVITVVALFESTLRLLKPLRKSRRTLLLASGVGWALMMSFMFVLHMVELECEGTEGECKLEKFFFFGLIFNLEFIATGRQEKSWPAIAVLSVSVVVTVYFFGALAFTVIMSSLNVDRDGMYIGDEGMMVKGEDVVEEESAMDQSLDEAVAPGVTV</sequence>
<accession>A0A2V3J1M6</accession>
<name>A0A2V3J1M6_9FLOR</name>
<feature type="transmembrane region" description="Helical" evidence="6">
    <location>
        <begin position="196"/>
        <end position="216"/>
    </location>
</feature>
<feature type="transmembrane region" description="Helical" evidence="6">
    <location>
        <begin position="369"/>
        <end position="391"/>
    </location>
</feature>
<evidence type="ECO:0000313" key="8">
    <source>
        <dbReference type="Proteomes" id="UP000247409"/>
    </source>
</evidence>
<keyword evidence="8" id="KW-1185">Reference proteome</keyword>
<comment type="caution">
    <text evidence="7">The sequence shown here is derived from an EMBL/GenBank/DDBJ whole genome shotgun (WGS) entry which is preliminary data.</text>
</comment>
<proteinExistence type="inferred from homology"/>
<protein>
    <submittedName>
        <fullName evidence="7">Plasma membrane iron permease</fullName>
    </submittedName>
</protein>
<feature type="transmembrane region" description="Helical" evidence="6">
    <location>
        <begin position="130"/>
        <end position="153"/>
    </location>
</feature>
<feature type="transmembrane region" description="Helical" evidence="6">
    <location>
        <begin position="279"/>
        <end position="299"/>
    </location>
</feature>
<evidence type="ECO:0000256" key="5">
    <source>
        <dbReference type="ARBA" id="ARBA00023136"/>
    </source>
</evidence>
<evidence type="ECO:0000256" key="1">
    <source>
        <dbReference type="ARBA" id="ARBA00004141"/>
    </source>
</evidence>
<dbReference type="OrthoDB" id="4364at2759"/>
<feature type="transmembrane region" description="Helical" evidence="6">
    <location>
        <begin position="41"/>
        <end position="63"/>
    </location>
</feature>
<keyword evidence="3 6" id="KW-0812">Transmembrane</keyword>
<organism evidence="7 8">
    <name type="scientific">Gracilariopsis chorda</name>
    <dbReference type="NCBI Taxonomy" id="448386"/>
    <lineage>
        <taxon>Eukaryota</taxon>
        <taxon>Rhodophyta</taxon>
        <taxon>Florideophyceae</taxon>
        <taxon>Rhodymeniophycidae</taxon>
        <taxon>Gracilariales</taxon>
        <taxon>Gracilariaceae</taxon>
        <taxon>Gracilariopsis</taxon>
    </lineage>
</organism>
<dbReference type="PANTHER" id="PTHR31632:SF2">
    <property type="entry name" value="PLASMA MEMBRANE IRON PERMEASE"/>
    <property type="match status" value="1"/>
</dbReference>
<evidence type="ECO:0000256" key="6">
    <source>
        <dbReference type="SAM" id="Phobius"/>
    </source>
</evidence>
<comment type="subcellular location">
    <subcellularLocation>
        <location evidence="1">Membrane</location>
        <topology evidence="1">Multi-pass membrane protein</topology>
    </subcellularLocation>
</comment>
<dbReference type="AlphaFoldDB" id="A0A2V3J1M6"/>
<evidence type="ECO:0000256" key="4">
    <source>
        <dbReference type="ARBA" id="ARBA00022989"/>
    </source>
</evidence>
<evidence type="ECO:0000256" key="2">
    <source>
        <dbReference type="ARBA" id="ARBA00008333"/>
    </source>
</evidence>
<dbReference type="STRING" id="448386.A0A2V3J1M6"/>